<evidence type="ECO:0000313" key="4">
    <source>
        <dbReference type="Proteomes" id="UP000008281"/>
    </source>
</evidence>
<proteinExistence type="predicted"/>
<reference evidence="3" key="1">
    <citation type="submission" date="2007-07" db="EMBL/GenBank/DDBJ databases">
        <title>PCAP assembly of the Caenorhabditis remanei genome.</title>
        <authorList>
            <consortium name="The Caenorhabditis remanei Sequencing Consortium"/>
            <person name="Wilson R.K."/>
        </authorList>
    </citation>
    <scope>NUCLEOTIDE SEQUENCE [LARGE SCALE GENOMIC DNA]</scope>
    <source>
        <strain evidence="3">PB4641</strain>
    </source>
</reference>
<evidence type="ECO:0000313" key="3">
    <source>
        <dbReference type="EMBL" id="EFO97692.1"/>
    </source>
</evidence>
<keyword evidence="4" id="KW-1185">Reference proteome</keyword>
<dbReference type="AlphaFoldDB" id="E3MBH9"/>
<feature type="domain" description="CUB-like" evidence="2">
    <location>
        <begin position="21"/>
        <end position="97"/>
    </location>
</feature>
<organism evidence="4">
    <name type="scientific">Caenorhabditis remanei</name>
    <name type="common">Caenorhabditis vulgaris</name>
    <dbReference type="NCBI Taxonomy" id="31234"/>
    <lineage>
        <taxon>Eukaryota</taxon>
        <taxon>Metazoa</taxon>
        <taxon>Ecdysozoa</taxon>
        <taxon>Nematoda</taxon>
        <taxon>Chromadorea</taxon>
        <taxon>Rhabditida</taxon>
        <taxon>Rhabditina</taxon>
        <taxon>Rhabditomorpha</taxon>
        <taxon>Rhabditoidea</taxon>
        <taxon>Rhabditidae</taxon>
        <taxon>Peloderinae</taxon>
        <taxon>Caenorhabditis</taxon>
    </lineage>
</organism>
<keyword evidence="1" id="KW-0732">Signal</keyword>
<dbReference type="PANTHER" id="PTHR47919:SF2">
    <property type="entry name" value="CUB DOMAIN-CONTAINING PROTEIN-RELATED"/>
    <property type="match status" value="1"/>
</dbReference>
<gene>
    <name evidence="3" type="ORF">CRE_16041</name>
</gene>
<dbReference type="Proteomes" id="UP000008281">
    <property type="component" value="Unassembled WGS sequence"/>
</dbReference>
<feature type="chain" id="PRO_5003174663" description="CUB-like domain-containing protein" evidence="1">
    <location>
        <begin position="21"/>
        <end position="99"/>
    </location>
</feature>
<dbReference type="Pfam" id="PF02408">
    <property type="entry name" value="CUB_2"/>
    <property type="match status" value="1"/>
</dbReference>
<feature type="signal peptide" evidence="1">
    <location>
        <begin position="1"/>
        <end position="20"/>
    </location>
</feature>
<accession>E3MBH9</accession>
<name>E3MBH9_CAERE</name>
<dbReference type="InterPro" id="IPR003366">
    <property type="entry name" value="CUB-like_dom"/>
</dbReference>
<evidence type="ECO:0000259" key="2">
    <source>
        <dbReference type="Pfam" id="PF02408"/>
    </source>
</evidence>
<dbReference type="EMBL" id="DS268433">
    <property type="protein sequence ID" value="EFO97692.1"/>
    <property type="molecule type" value="Genomic_DNA"/>
</dbReference>
<sequence>MLLQLLFLSLSPFLFQFVASQGYTCSENTVVTPPLDITKPYYYPNDWNESMPPAKYNPSQNCNWKINILEGMYATVTFYKNSNYTGSFTAWYSNNNVVG</sequence>
<dbReference type="FunCoup" id="E3MBH9">
    <property type="interactions" value="386"/>
</dbReference>
<dbReference type="PANTHER" id="PTHR47919">
    <property type="entry name" value="INFECTION RESPONSE PROTEIN-RELATED"/>
    <property type="match status" value="1"/>
</dbReference>
<dbReference type="HOGENOM" id="CLU_2322603_0_0_1"/>
<protein>
    <recommendedName>
        <fullName evidence="2">CUB-like domain-containing protein</fullName>
    </recommendedName>
</protein>
<evidence type="ECO:0000256" key="1">
    <source>
        <dbReference type="SAM" id="SignalP"/>
    </source>
</evidence>
<dbReference type="InParanoid" id="E3MBH9"/>
<dbReference type="GO" id="GO:0045087">
    <property type="term" value="P:innate immune response"/>
    <property type="evidence" value="ECO:0007669"/>
    <property type="project" value="TreeGrafter"/>
</dbReference>